<evidence type="ECO:0008006" key="3">
    <source>
        <dbReference type="Google" id="ProtNLM"/>
    </source>
</evidence>
<sequence>MGKNSTGSTFVVVTGDPRQRQGEQLSQIRSHVAKRLHQRKSRARTGKVATLKPAQKVQTFQSLHNVLSSVPKEMSLTFESPQLPSSAIGQKRMQQFMYEYVQFSQQLHPFFSTVICVSVSNPALMSSKILNASAWDDINLTGEVGNLTLQQGAITRRLLNDSINDGNPWNNVAVATLVAVIIFDLVNDDQDAFRHDLQGLVMILATRAGAVDLGFEGHLLNSLFLIDQLQRAVHINSTIFPSRIYAEPMAAEDMTVFTLCGGEGLLRENDNIQPVFSFLHDLYDTMISMGQARSPPDPQPSLQCPNLMPDVEQSFPSMMTQYNSCPHTDTRIPILQHATHLVRCFISGFTPLINSVQHLQCMLQQTDLGNFWGSLPGALVWCLAIGTRLSPPGPLRKWFMMQMSRSTCALAMGLFDAVLRSVRVVLDALDRAEACHWKSSGHNHSYTL</sequence>
<keyword evidence="2" id="KW-1185">Reference proteome</keyword>
<name>A0A9W9I260_9EURO</name>
<protein>
    <recommendedName>
        <fullName evidence="3">Transcription factor domain-containing protein</fullName>
    </recommendedName>
</protein>
<accession>A0A9W9I260</accession>
<gene>
    <name evidence="1" type="ORF">N7492_007523</name>
</gene>
<dbReference type="Proteomes" id="UP001146351">
    <property type="component" value="Unassembled WGS sequence"/>
</dbReference>
<reference evidence="1" key="1">
    <citation type="submission" date="2022-11" db="EMBL/GenBank/DDBJ databases">
        <authorList>
            <person name="Petersen C."/>
        </authorList>
    </citation>
    <scope>NUCLEOTIDE SEQUENCE</scope>
    <source>
        <strain evidence="1">IBT 21917</strain>
    </source>
</reference>
<comment type="caution">
    <text evidence="1">The sequence shown here is derived from an EMBL/GenBank/DDBJ whole genome shotgun (WGS) entry which is preliminary data.</text>
</comment>
<dbReference type="AlphaFoldDB" id="A0A9W9I260"/>
<organism evidence="1 2">
    <name type="scientific">Penicillium capsulatum</name>
    <dbReference type="NCBI Taxonomy" id="69766"/>
    <lineage>
        <taxon>Eukaryota</taxon>
        <taxon>Fungi</taxon>
        <taxon>Dikarya</taxon>
        <taxon>Ascomycota</taxon>
        <taxon>Pezizomycotina</taxon>
        <taxon>Eurotiomycetes</taxon>
        <taxon>Eurotiomycetidae</taxon>
        <taxon>Eurotiales</taxon>
        <taxon>Aspergillaceae</taxon>
        <taxon>Penicillium</taxon>
    </lineage>
</organism>
<evidence type="ECO:0000313" key="1">
    <source>
        <dbReference type="EMBL" id="KAJ5162131.1"/>
    </source>
</evidence>
<dbReference type="OrthoDB" id="4159781at2759"/>
<dbReference type="EMBL" id="JAPQKO010000005">
    <property type="protein sequence ID" value="KAJ5162131.1"/>
    <property type="molecule type" value="Genomic_DNA"/>
</dbReference>
<evidence type="ECO:0000313" key="2">
    <source>
        <dbReference type="Proteomes" id="UP001146351"/>
    </source>
</evidence>
<proteinExistence type="predicted"/>
<reference evidence="1" key="2">
    <citation type="journal article" date="2023" name="IMA Fungus">
        <title>Comparative genomic study of the Penicillium genus elucidates a diverse pangenome and 15 lateral gene transfer events.</title>
        <authorList>
            <person name="Petersen C."/>
            <person name="Sorensen T."/>
            <person name="Nielsen M.R."/>
            <person name="Sondergaard T.E."/>
            <person name="Sorensen J.L."/>
            <person name="Fitzpatrick D.A."/>
            <person name="Frisvad J.C."/>
            <person name="Nielsen K.L."/>
        </authorList>
    </citation>
    <scope>NUCLEOTIDE SEQUENCE</scope>
    <source>
        <strain evidence="1">IBT 21917</strain>
    </source>
</reference>